<feature type="region of interest" description="Disordered" evidence="1">
    <location>
        <begin position="344"/>
        <end position="419"/>
    </location>
</feature>
<proteinExistence type="predicted"/>
<feature type="compositionally biased region" description="Low complexity" evidence="1">
    <location>
        <begin position="434"/>
        <end position="443"/>
    </location>
</feature>
<protein>
    <submittedName>
        <fullName evidence="2">Uncharacterized protein</fullName>
    </submittedName>
</protein>
<feature type="compositionally biased region" description="Basic and acidic residues" evidence="1">
    <location>
        <begin position="490"/>
        <end position="500"/>
    </location>
</feature>
<gene>
    <name evidence="2" type="ORF">Vbra_13999</name>
</gene>
<feature type="compositionally biased region" description="Polar residues" evidence="1">
    <location>
        <begin position="241"/>
        <end position="256"/>
    </location>
</feature>
<dbReference type="VEuPathDB" id="CryptoDB:Vbra_13999"/>
<name>A0A0G4EYW2_VITBC</name>
<feature type="compositionally biased region" description="Pro residues" evidence="1">
    <location>
        <begin position="375"/>
        <end position="389"/>
    </location>
</feature>
<feature type="compositionally biased region" description="Low complexity" evidence="1">
    <location>
        <begin position="356"/>
        <end position="374"/>
    </location>
</feature>
<feature type="compositionally biased region" description="Acidic residues" evidence="1">
    <location>
        <begin position="291"/>
        <end position="300"/>
    </location>
</feature>
<keyword evidence="3" id="KW-1185">Reference proteome</keyword>
<feature type="compositionally biased region" description="Pro residues" evidence="1">
    <location>
        <begin position="1"/>
        <end position="14"/>
    </location>
</feature>
<dbReference type="EMBL" id="CDMY01000349">
    <property type="protein sequence ID" value="CEM04264.1"/>
    <property type="molecule type" value="Genomic_DNA"/>
</dbReference>
<accession>A0A0G4EYW2</accession>
<dbReference type="Proteomes" id="UP000041254">
    <property type="component" value="Unassembled WGS sequence"/>
</dbReference>
<feature type="region of interest" description="Disordered" evidence="1">
    <location>
        <begin position="468"/>
        <end position="500"/>
    </location>
</feature>
<feature type="compositionally biased region" description="Low complexity" evidence="1">
    <location>
        <begin position="390"/>
        <end position="404"/>
    </location>
</feature>
<dbReference type="AlphaFoldDB" id="A0A0G4EYW2"/>
<evidence type="ECO:0000256" key="1">
    <source>
        <dbReference type="SAM" id="MobiDB-lite"/>
    </source>
</evidence>
<feature type="compositionally biased region" description="Basic residues" evidence="1">
    <location>
        <begin position="80"/>
        <end position="91"/>
    </location>
</feature>
<evidence type="ECO:0000313" key="2">
    <source>
        <dbReference type="EMBL" id="CEM04264.1"/>
    </source>
</evidence>
<feature type="region of interest" description="Disordered" evidence="1">
    <location>
        <begin position="171"/>
        <end position="311"/>
    </location>
</feature>
<reference evidence="2 3" key="1">
    <citation type="submission" date="2014-11" db="EMBL/GenBank/DDBJ databases">
        <authorList>
            <person name="Zhu J."/>
            <person name="Qi W."/>
            <person name="Song R."/>
        </authorList>
    </citation>
    <scope>NUCLEOTIDE SEQUENCE [LARGE SCALE GENOMIC DNA]</scope>
</reference>
<organism evidence="2 3">
    <name type="scientific">Vitrella brassicaformis (strain CCMP3155)</name>
    <dbReference type="NCBI Taxonomy" id="1169540"/>
    <lineage>
        <taxon>Eukaryota</taxon>
        <taxon>Sar</taxon>
        <taxon>Alveolata</taxon>
        <taxon>Colpodellida</taxon>
        <taxon>Vitrellaceae</taxon>
        <taxon>Vitrella</taxon>
    </lineage>
</organism>
<evidence type="ECO:0000313" key="3">
    <source>
        <dbReference type="Proteomes" id="UP000041254"/>
    </source>
</evidence>
<feature type="region of interest" description="Disordered" evidence="1">
    <location>
        <begin position="1"/>
        <end position="110"/>
    </location>
</feature>
<sequence>MLPPSPAFPPPCPPGRRHPHASQSSRTRRTHSNSIAREPERERDVGGNGGHCSPSATHTSSRSRDSHRRRSTSVSGRSRDKTHHRDRRKARERTSTRSPSPRHFPLPPLSPLADVEAEIAAVRDEYLDLLKAHQAIQRQLLGSLTRLHTLQVAVASSGADSVCRVDRYRAHWRPSSFPPPSPLHGESEETISENEEDGNDEWESAIQRTEEAGSSSAEEAEEEIDLDTPTEGRQGDHDDSPWTSLADSPSLISTLATPPLLPSQRPDSAYATPMHTKRGSRDALDGVGDGEGSDGSDDGDGSLGSGGDEASISELFSSSVHLSESLLSPAPLFQGEASDLLEEVLDTIELEEPTQTSSSSNSRSSTSGHRSCPSPSMPPRPSPSLPPPCASSSSPSSSSACASRKGYEATLHPYRPNHPQSCAFVRQVRRSLDQQHQQQQPQQDIYVRCDSPQVKGSRLCVGDVAVTGRQRPRRGERDFSSLHILSNEDGSDRERPASKI</sequence>
<feature type="region of interest" description="Disordered" evidence="1">
    <location>
        <begin position="425"/>
        <end position="444"/>
    </location>
</feature>
<feature type="compositionally biased region" description="Acidic residues" evidence="1">
    <location>
        <begin position="218"/>
        <end position="228"/>
    </location>
</feature>
<dbReference type="InParanoid" id="A0A0G4EYW2"/>
<feature type="compositionally biased region" description="Acidic residues" evidence="1">
    <location>
        <begin position="188"/>
        <end position="203"/>
    </location>
</feature>
<feature type="compositionally biased region" description="Basic residues" evidence="1">
    <location>
        <begin position="15"/>
        <end position="31"/>
    </location>
</feature>